<dbReference type="KEGG" id="vsh:BSZ05_05160"/>
<organism evidence="1 2">
    <name type="scientific">Vibrio mediterranei</name>
    <dbReference type="NCBI Taxonomy" id="689"/>
    <lineage>
        <taxon>Bacteria</taxon>
        <taxon>Pseudomonadati</taxon>
        <taxon>Pseudomonadota</taxon>
        <taxon>Gammaproteobacteria</taxon>
        <taxon>Vibrionales</taxon>
        <taxon>Vibrionaceae</taxon>
        <taxon>Vibrio</taxon>
    </lineage>
</organism>
<dbReference type="RefSeq" id="WP_088876358.1">
    <property type="nucleotide sequence ID" value="NZ_CP018308.1"/>
</dbReference>
<gene>
    <name evidence="1" type="ORF">BSZ05_05160</name>
</gene>
<evidence type="ECO:0000313" key="1">
    <source>
        <dbReference type="EMBL" id="ASI89244.1"/>
    </source>
</evidence>
<protein>
    <submittedName>
        <fullName evidence="1">Uncharacterized protein</fullName>
    </submittedName>
</protein>
<evidence type="ECO:0000313" key="2">
    <source>
        <dbReference type="Proteomes" id="UP000197092"/>
    </source>
</evidence>
<dbReference type="AlphaFoldDB" id="A0AAN1FEN1"/>
<name>A0AAN1FEN1_9VIBR</name>
<accession>A0AAN1FEN1</accession>
<proteinExistence type="predicted"/>
<dbReference type="EMBL" id="CP018308">
    <property type="protein sequence ID" value="ASI89244.1"/>
    <property type="molecule type" value="Genomic_DNA"/>
</dbReference>
<dbReference type="Proteomes" id="UP000197092">
    <property type="component" value="Chromosome 1"/>
</dbReference>
<sequence length="339" mass="38529">MNVESRQILGMQSKEIMSKYVATDIGTYYPNWNKKELRNSILITTSPYELESIQSSLIAKKSIGLQDGVFDFSNSFNNPFFFNKSYKLHFPAINDVILCFGKKEASYIAGFNKRTVVKTYIPEFVKRTMKLADDFNNPEPEYDVMLTTANTAYFDESEFKLLVNYLESVIDSLLSSGYKICIRIFDNQLLNALSLEDIDNLKEGSFVEAAANVKSVITTPSTLAVESMILGLPTATLIYRDMPITTQTGWMLYNPAIVCSVVESMLNNNRERLSIQRVLLENYLEPEVKDATVKTLTRLSQLSDQSKTGREGFAESILLSTWNFNLKFLIKRLLCKLKS</sequence>
<reference evidence="2" key="1">
    <citation type="submission" date="2016-12" db="EMBL/GenBank/DDBJ databases">
        <title>Comparative genomic analysis reveals the diversity, evolution, and environmental adaptation strategies of the genus Vibrio.</title>
        <authorList>
            <person name="Lin H."/>
            <person name="Wang X."/>
            <person name="Zhang X.-H."/>
        </authorList>
    </citation>
    <scope>NUCLEOTIDE SEQUENCE [LARGE SCALE GENOMIC DNA]</scope>
    <source>
        <strain evidence="2">QT6D1</strain>
    </source>
</reference>